<reference evidence="1" key="1">
    <citation type="journal article" date="2021" name="Proc. Natl. Acad. Sci. U.S.A.">
        <title>A Catalog of Tens of Thousands of Viruses from Human Metagenomes Reveals Hidden Associations with Chronic Diseases.</title>
        <authorList>
            <person name="Tisza M.J."/>
            <person name="Buck C.B."/>
        </authorList>
    </citation>
    <scope>NUCLEOTIDE SEQUENCE</scope>
    <source>
        <strain evidence="1">CtqZP6</strain>
    </source>
</reference>
<evidence type="ECO:0000313" key="1">
    <source>
        <dbReference type="EMBL" id="DAF50640.1"/>
    </source>
</evidence>
<organism evidence="1">
    <name type="scientific">Phage sp. ctqZP6</name>
    <dbReference type="NCBI Taxonomy" id="2828010"/>
    <lineage>
        <taxon>Viruses</taxon>
    </lineage>
</organism>
<proteinExistence type="predicted"/>
<dbReference type="EMBL" id="BK032598">
    <property type="protein sequence ID" value="DAF50640.1"/>
    <property type="molecule type" value="Genomic_DNA"/>
</dbReference>
<accession>A0A8S5SI88</accession>
<name>A0A8S5SI88_9VIRU</name>
<sequence>MFSLIYLRIILNTFANLKIASKFFLKMYPKEFTFEKKCDII</sequence>
<protein>
    <submittedName>
        <fullName evidence="1">Uncharacterized protein</fullName>
    </submittedName>
</protein>